<accession>A0A564ZJK1</accession>
<dbReference type="Pfam" id="PF13173">
    <property type="entry name" value="AAA_14"/>
    <property type="match status" value="1"/>
</dbReference>
<dbReference type="EMBL" id="CABIKM010000019">
    <property type="protein sequence ID" value="VUZ84812.1"/>
    <property type="molecule type" value="Genomic_DNA"/>
</dbReference>
<dbReference type="InterPro" id="IPR027417">
    <property type="entry name" value="P-loop_NTPase"/>
</dbReference>
<name>A0A564ZJK1_9BACT</name>
<dbReference type="Proteomes" id="UP000334340">
    <property type="component" value="Unassembled WGS sequence"/>
</dbReference>
<gene>
    <name evidence="3" type="ORF">MELA_01186</name>
</gene>
<reference evidence="3 4" key="1">
    <citation type="submission" date="2019-07" db="EMBL/GenBank/DDBJ databases">
        <authorList>
            <person name="Cremers G."/>
        </authorList>
    </citation>
    <scope>NUCLEOTIDE SEQUENCE [LARGE SCALE GENOMIC DNA]</scope>
</reference>
<proteinExistence type="predicted"/>
<dbReference type="InterPro" id="IPR025420">
    <property type="entry name" value="DUF4143"/>
</dbReference>
<dbReference type="Pfam" id="PF13635">
    <property type="entry name" value="DUF4143"/>
    <property type="match status" value="1"/>
</dbReference>
<feature type="domain" description="DUF4143" evidence="2">
    <location>
        <begin position="175"/>
        <end position="334"/>
    </location>
</feature>
<organism evidence="3 4">
    <name type="scientific">Candidatus Methylomirabilis lanthanidiphila</name>
    <dbReference type="NCBI Taxonomy" id="2211376"/>
    <lineage>
        <taxon>Bacteria</taxon>
        <taxon>Candidatus Methylomirabilota</taxon>
        <taxon>Candidatus Methylomirabilia</taxon>
        <taxon>Candidatus Methylomirabilales</taxon>
        <taxon>Candidatus Methylomirabilaceae</taxon>
        <taxon>Candidatus Methylomirabilis</taxon>
    </lineage>
</organism>
<sequence length="396" mass="44050">MIARDIEAALRHLLRGFPIVTLTGPRQSGKTTLARVVFADRPYVSLEDPDVRQMVLEDPRSFLERHPNGAVLDEVQRAPQLLSYLQTRVDADGRMGLFLLTGSQQFGLMSGVTQSLAGRTAFVELLPFSIHELERAGVRPASLDAMLFEGGYPPLYDRSLTPRTWLSAYVTAYVERDVRQLLKIQDLEAFQRFVRLCAGRSGQILNLSSLATDCGITHNTAKAWISVLEASYILFQLRPHHANFSKRLVKSPKLYFYDTGLLCWLLGVREPGQLATHPLRGSIFETLIVSELVKSCFNRGERATLHFWRDSNGNEVDIIADAGRKLMPIEIKSGQTLNRDFFTGLERWMALAGDHAISPALVYGGTDAHAHKGISVFGWHAAGQVLEGAAVRPHAC</sequence>
<evidence type="ECO:0000259" key="2">
    <source>
        <dbReference type="Pfam" id="PF13635"/>
    </source>
</evidence>
<dbReference type="Gene3D" id="3.40.50.300">
    <property type="entry name" value="P-loop containing nucleotide triphosphate hydrolases"/>
    <property type="match status" value="1"/>
</dbReference>
<dbReference type="SUPFAM" id="SSF52540">
    <property type="entry name" value="P-loop containing nucleoside triphosphate hydrolases"/>
    <property type="match status" value="1"/>
</dbReference>
<dbReference type="AlphaFoldDB" id="A0A564ZJK1"/>
<evidence type="ECO:0000313" key="4">
    <source>
        <dbReference type="Proteomes" id="UP000334340"/>
    </source>
</evidence>
<protein>
    <submittedName>
        <fullName evidence="3">ATPase AAA</fullName>
    </submittedName>
</protein>
<evidence type="ECO:0000313" key="3">
    <source>
        <dbReference type="EMBL" id="VUZ84812.1"/>
    </source>
</evidence>
<keyword evidence="4" id="KW-1185">Reference proteome</keyword>
<dbReference type="PANTHER" id="PTHR43566:SF2">
    <property type="entry name" value="DUF4143 DOMAIN-CONTAINING PROTEIN"/>
    <property type="match status" value="1"/>
</dbReference>
<feature type="domain" description="AAA" evidence="1">
    <location>
        <begin position="18"/>
        <end position="133"/>
    </location>
</feature>
<evidence type="ECO:0000259" key="1">
    <source>
        <dbReference type="Pfam" id="PF13173"/>
    </source>
</evidence>
<dbReference type="InterPro" id="IPR041682">
    <property type="entry name" value="AAA_14"/>
</dbReference>
<dbReference type="PANTHER" id="PTHR43566">
    <property type="entry name" value="CONSERVED PROTEIN"/>
    <property type="match status" value="1"/>
</dbReference>